<reference evidence="1 2" key="1">
    <citation type="journal article" date="2014" name="BMC Genomics">
        <title>Complete genome sequence and comparative genomic analyses of the vancomycin-producing Amycolatopsis orientalis.</title>
        <authorList>
            <person name="Xu L."/>
            <person name="Huang H."/>
            <person name="Wei W."/>
            <person name="Zhong Y."/>
            <person name="Tang B."/>
            <person name="Yuan H."/>
            <person name="Zhu L."/>
            <person name="Huang W."/>
            <person name="Ge M."/>
            <person name="Yang S."/>
            <person name="Zheng H."/>
            <person name="Jiang W."/>
            <person name="Chen D."/>
            <person name="Zhao G.P."/>
            <person name="Zhao W."/>
        </authorList>
    </citation>
    <scope>NUCLEOTIDE SEQUENCE [LARGE SCALE GENOMIC DNA]</scope>
    <source>
        <strain evidence="1 2">HCCB10007</strain>
        <plasmid evidence="1 2">pXL100</plasmid>
    </source>
</reference>
<organism evidence="1 2">
    <name type="scientific">Amycolatopsis keratiniphila</name>
    <dbReference type="NCBI Taxonomy" id="129921"/>
    <lineage>
        <taxon>Bacteria</taxon>
        <taxon>Bacillati</taxon>
        <taxon>Actinomycetota</taxon>
        <taxon>Actinomycetes</taxon>
        <taxon>Pseudonocardiales</taxon>
        <taxon>Pseudonocardiaceae</taxon>
        <taxon>Amycolatopsis</taxon>
        <taxon>Amycolatopsis japonica group</taxon>
    </lineage>
</organism>
<name>W6HY76_9PSEU</name>
<dbReference type="Proteomes" id="UP000013968">
    <property type="component" value="Plasmid pXL100"/>
</dbReference>
<dbReference type="KEGG" id="aoi:AORI_P048"/>
<evidence type="ECO:0000313" key="2">
    <source>
        <dbReference type="Proteomes" id="UP000013968"/>
    </source>
</evidence>
<gene>
    <name evidence="1" type="ORF">AORI_P048</name>
</gene>
<dbReference type="EMBL" id="CP003411">
    <property type="protein sequence ID" value="AHJ58563.1"/>
    <property type="molecule type" value="Genomic_DNA"/>
</dbReference>
<sequence>MQVRVRATPIAQQQIGQLRGRPQRAFESWLQRIKTSGCKALTYRMTGEHVERLCVFHFYGELRVIVAFAAPQDARVLLVGPHDDADPGIDVYTQLFELLGIPRPTERVGKPDCCGPDKRPPVWGEDVEMLTDQFHKLAKRR</sequence>
<keyword evidence="2" id="KW-1185">Reference proteome</keyword>
<evidence type="ECO:0000313" key="1">
    <source>
        <dbReference type="EMBL" id="AHJ58563.1"/>
    </source>
</evidence>
<dbReference type="RefSeq" id="WP_024264341.1">
    <property type="nucleotide sequence ID" value="NC_023497.1"/>
</dbReference>
<dbReference type="HOGENOM" id="CLU_1821354_0_0_11"/>
<protein>
    <submittedName>
        <fullName evidence="1">Uncharacterized protein</fullName>
    </submittedName>
</protein>
<keyword evidence="1" id="KW-0614">Plasmid</keyword>
<accession>W6HY76</accession>
<geneLocation type="plasmid" evidence="1 2">
    <name>pXL100</name>
</geneLocation>
<dbReference type="AlphaFoldDB" id="W6HY76"/>
<proteinExistence type="predicted"/>